<dbReference type="GO" id="GO:0043111">
    <property type="term" value="P:replication fork arrest"/>
    <property type="evidence" value="ECO:0007669"/>
    <property type="project" value="TreeGrafter"/>
</dbReference>
<evidence type="ECO:0000256" key="1">
    <source>
        <dbReference type="ARBA" id="ARBA00004123"/>
    </source>
</evidence>
<reference evidence="8 9" key="1">
    <citation type="submission" date="2018-04" db="EMBL/GenBank/DDBJ databases">
        <title>The genome of golden apple snail Pomacea canaliculata provides insight into stress tolerance and invasive adaptation.</title>
        <authorList>
            <person name="Liu C."/>
            <person name="Liu B."/>
            <person name="Ren Y."/>
            <person name="Zhang Y."/>
            <person name="Wang H."/>
            <person name="Li S."/>
            <person name="Jiang F."/>
            <person name="Yin L."/>
            <person name="Zhang G."/>
            <person name="Qian W."/>
            <person name="Fan W."/>
        </authorList>
    </citation>
    <scope>NUCLEOTIDE SEQUENCE [LARGE SCALE GENOMIC DNA]</scope>
    <source>
        <strain evidence="8">SZHN2017</strain>
        <tissue evidence="8">Muscle</tissue>
    </source>
</reference>
<feature type="compositionally biased region" description="Basic and acidic residues" evidence="5">
    <location>
        <begin position="1217"/>
        <end position="1226"/>
    </location>
</feature>
<organism evidence="8 9">
    <name type="scientific">Pomacea canaliculata</name>
    <name type="common">Golden apple snail</name>
    <dbReference type="NCBI Taxonomy" id="400727"/>
    <lineage>
        <taxon>Eukaryota</taxon>
        <taxon>Metazoa</taxon>
        <taxon>Spiralia</taxon>
        <taxon>Lophotrochozoa</taxon>
        <taxon>Mollusca</taxon>
        <taxon>Gastropoda</taxon>
        <taxon>Caenogastropoda</taxon>
        <taxon>Architaenioglossa</taxon>
        <taxon>Ampullarioidea</taxon>
        <taxon>Ampullariidae</taxon>
        <taxon>Pomacea</taxon>
    </lineage>
</organism>
<dbReference type="InterPro" id="IPR006906">
    <property type="entry name" value="Timeless_N"/>
</dbReference>
<sequence>MDRTRDARPARICSRQDRAFADEEFFVVLTKKLSELLELDWEHRHEEDKLLLERLIVLVRNVVHIPPDPASEQRTDDDASLHDQVLWAMHVSGMEDVILYIASSNDERQLCMHVLEIISLMFREQSPEILAHAGVQRSLTEKEKDERLELEVARAREKAQKKSNLLKFNTRHSNFGGTYIMTNTKSLSDRELIYHKSIQDVQNFSLDMNKKPRKKPKNRQPITDKPVIRRSTLSIRLSLKEFCVQFLENAYNPLMYAVKDNLAREATQDLDETYYLWAMQFFMAFCRHHSKHVDFVSETMSVSTFHFIFTNLLRYFEMIVMEKKEAKVWGRRVHLALKAYQELLLTLDMMDKSNNSHLCDASRVIKSNVFYMMEFRDIFITLLKKFDQTKNSREYLKDLVETTHLFLRMLENYTKTNAHLVVRGKKKGKGKKKKTAKASAQKNKELSEQQLEDMWEELSSELSALLQGREEIPQNISPFDAASDVSIDQQRVHAMMRIHSALRHKQACEAVAVFRAAREVWPDRNEFGSEDITAEEEFMALREIFMAPLPYSMLACFHGTSSMRYIRHADYAECSTCCSIKGLQIFTTHSYAKPEILKHYVLLAADFEKNSTHTNHCVVKMLHRIGFDLGYIAMLFQASLFRVFQRLMSGPLARSPKFQEMFKFAVHVVRRFTEVAEKNRKVFMEMLFWKGNKEALQITEGYSYETGAWVEEDEQELAQAFEDNKESDDPIGNILAALTKKRSKPVVTEKLLSLGLINDRSEVRKKRGGKGSNRQQRKKQSEDDDSEPELREDREGFDEEGTSMSSLLPTDEESTSDSDDSSDEMPDEENGTEEGSSHSETEENSLPELSSTELLVQVLEKGYRNQVTWIERLLCQNADLREKGGKTYPVPIVPLTEDNETALEDPIFTGFIKCLGLSPPSNEQQMFWRIPAELSAVELNNIAKGLMLDEQNQLIHPEYLASLKPVRNQASGCRKKYKKKRQKMEGKRKTKISFDSKNEKRRKKIKKCVEEKKSSEKGKTTAAQRREVLKAMLERRRENGPSNRRRGRISRSHSQDRSDETVAAEEDMSLANESHDQTNLGESADSVCISAVEATSSSSSPAPRKQTKRIKRMMVNSDSESDDDNRLVIDHVDDNSALSTSRRSAKRIRLLESDDSNDSLETSTPVSPVLNGGQASSGPDEGDESNASVKKLAKHRSRLESDSSDDNIETSVLSFRSGKDDMDQDRGPALILQSGSGNDENDGTGDRPLTRPETFPATLYTQGPPNSDDSETDDHIPLRVALKKAKKIISDDEDD</sequence>
<evidence type="ECO:0000256" key="4">
    <source>
        <dbReference type="ARBA" id="ARBA00023306"/>
    </source>
</evidence>
<feature type="compositionally biased region" description="Basic residues" evidence="5">
    <location>
        <begin position="973"/>
        <end position="982"/>
    </location>
</feature>
<feature type="region of interest" description="Disordered" evidence="5">
    <location>
        <begin position="423"/>
        <end position="446"/>
    </location>
</feature>
<dbReference type="Pfam" id="PF05029">
    <property type="entry name" value="TIMELESS_C"/>
    <property type="match status" value="1"/>
</dbReference>
<keyword evidence="9" id="KW-1185">Reference proteome</keyword>
<evidence type="ECO:0008006" key="10">
    <source>
        <dbReference type="Google" id="ProtNLM"/>
    </source>
</evidence>
<dbReference type="EMBL" id="PZQS01000002">
    <property type="protein sequence ID" value="PVD36096.1"/>
    <property type="molecule type" value="Genomic_DNA"/>
</dbReference>
<dbReference type="InterPro" id="IPR044998">
    <property type="entry name" value="Timeless"/>
</dbReference>
<feature type="compositionally biased region" description="Basic residues" evidence="5">
    <location>
        <begin position="423"/>
        <end position="436"/>
    </location>
</feature>
<feature type="compositionally biased region" description="Basic and acidic residues" evidence="5">
    <location>
        <begin position="983"/>
        <end position="998"/>
    </location>
</feature>
<evidence type="ECO:0000259" key="6">
    <source>
        <dbReference type="Pfam" id="PF04821"/>
    </source>
</evidence>
<evidence type="ECO:0000256" key="3">
    <source>
        <dbReference type="ARBA" id="ARBA00023242"/>
    </source>
</evidence>
<evidence type="ECO:0000256" key="2">
    <source>
        <dbReference type="ARBA" id="ARBA00008174"/>
    </source>
</evidence>
<keyword evidence="4" id="KW-0131">Cell cycle</keyword>
<evidence type="ECO:0000313" key="8">
    <source>
        <dbReference type="EMBL" id="PVD36096.1"/>
    </source>
</evidence>
<comment type="similarity">
    <text evidence="2">Belongs to the timeless family.</text>
</comment>
<protein>
    <recommendedName>
        <fullName evidence="10">Timeless N-terminal domain-containing protein</fullName>
    </recommendedName>
</protein>
<evidence type="ECO:0000259" key="7">
    <source>
        <dbReference type="Pfam" id="PF05029"/>
    </source>
</evidence>
<feature type="compositionally biased region" description="Acidic residues" evidence="5">
    <location>
        <begin position="810"/>
        <end position="832"/>
    </location>
</feature>
<dbReference type="GO" id="GO:0003677">
    <property type="term" value="F:DNA binding"/>
    <property type="evidence" value="ECO:0007669"/>
    <property type="project" value="TreeGrafter"/>
</dbReference>
<dbReference type="STRING" id="400727.A0A2T7PRP9"/>
<feature type="compositionally biased region" description="Basic and acidic residues" evidence="5">
    <location>
        <begin position="1007"/>
        <end position="1039"/>
    </location>
</feature>
<keyword evidence="3" id="KW-0539">Nucleus</keyword>
<accession>A0A2T7PRP9</accession>
<comment type="caution">
    <text evidence="8">The sequence shown here is derived from an EMBL/GenBank/DDBJ whole genome shotgun (WGS) entry which is preliminary data.</text>
</comment>
<dbReference type="OrthoDB" id="310853at2759"/>
<dbReference type="PANTHER" id="PTHR22940">
    <property type="entry name" value="TIMEOUT/TIMELESS-2"/>
    <property type="match status" value="1"/>
</dbReference>
<gene>
    <name evidence="8" type="ORF">C0Q70_03067</name>
</gene>
<dbReference type="GO" id="GO:0048511">
    <property type="term" value="P:rhythmic process"/>
    <property type="evidence" value="ECO:0007669"/>
    <property type="project" value="UniProtKB-KW"/>
</dbReference>
<evidence type="ECO:0000313" key="9">
    <source>
        <dbReference type="Proteomes" id="UP000245119"/>
    </source>
</evidence>
<dbReference type="Pfam" id="PF04821">
    <property type="entry name" value="TIMELESS"/>
    <property type="match status" value="1"/>
</dbReference>
<evidence type="ECO:0000256" key="5">
    <source>
        <dbReference type="SAM" id="MobiDB-lite"/>
    </source>
</evidence>
<comment type="subcellular location">
    <subcellularLocation>
        <location evidence="1">Nucleus</location>
    </subcellularLocation>
</comment>
<dbReference type="GO" id="GO:0031298">
    <property type="term" value="C:replication fork protection complex"/>
    <property type="evidence" value="ECO:0007669"/>
    <property type="project" value="TreeGrafter"/>
</dbReference>
<feature type="domain" description="Timeless C-terminal" evidence="7">
    <location>
        <begin position="856"/>
        <end position="939"/>
    </location>
</feature>
<dbReference type="InterPro" id="IPR007725">
    <property type="entry name" value="TIMELESS_C"/>
</dbReference>
<name>A0A2T7PRP9_POMCA</name>
<dbReference type="PANTHER" id="PTHR22940:SF4">
    <property type="entry name" value="PROTEIN TIMELESS HOMOLOG"/>
    <property type="match status" value="1"/>
</dbReference>
<proteinExistence type="inferred from homology"/>
<feature type="region of interest" description="Disordered" evidence="5">
    <location>
        <begin position="763"/>
        <end position="849"/>
    </location>
</feature>
<dbReference type="GO" id="GO:0006281">
    <property type="term" value="P:DNA repair"/>
    <property type="evidence" value="ECO:0007669"/>
    <property type="project" value="TreeGrafter"/>
</dbReference>
<dbReference type="Proteomes" id="UP000245119">
    <property type="component" value="Linkage Group LG2"/>
</dbReference>
<feature type="region of interest" description="Disordered" evidence="5">
    <location>
        <begin position="970"/>
        <end position="1128"/>
    </location>
</feature>
<feature type="domain" description="Timeless N-terminal" evidence="6">
    <location>
        <begin position="18"/>
        <end position="180"/>
    </location>
</feature>
<feature type="region of interest" description="Disordered" evidence="5">
    <location>
        <begin position="1154"/>
        <end position="1275"/>
    </location>
</feature>
<dbReference type="GO" id="GO:0000076">
    <property type="term" value="P:DNA replication checkpoint signaling"/>
    <property type="evidence" value="ECO:0007669"/>
    <property type="project" value="TreeGrafter"/>
</dbReference>